<dbReference type="SUPFAM" id="SSF46785">
    <property type="entry name" value="Winged helix' DNA-binding domain"/>
    <property type="match status" value="1"/>
</dbReference>
<keyword evidence="1" id="KW-0805">Transcription regulation</keyword>
<organism evidence="5 6">
    <name type="scientific">Pseudonocardia eucalypti</name>
    <dbReference type="NCBI Taxonomy" id="648755"/>
    <lineage>
        <taxon>Bacteria</taxon>
        <taxon>Bacillati</taxon>
        <taxon>Actinomycetota</taxon>
        <taxon>Actinomycetes</taxon>
        <taxon>Pseudonocardiales</taxon>
        <taxon>Pseudonocardiaceae</taxon>
        <taxon>Pseudonocardia</taxon>
    </lineage>
</organism>
<dbReference type="PANTHER" id="PTHR43537:SF5">
    <property type="entry name" value="UXU OPERON TRANSCRIPTIONAL REGULATOR"/>
    <property type="match status" value="1"/>
</dbReference>
<evidence type="ECO:0000313" key="5">
    <source>
        <dbReference type="EMBL" id="GAA5155764.1"/>
    </source>
</evidence>
<evidence type="ECO:0000256" key="2">
    <source>
        <dbReference type="ARBA" id="ARBA00023125"/>
    </source>
</evidence>
<reference evidence="6" key="1">
    <citation type="journal article" date="2019" name="Int. J. Syst. Evol. Microbiol.">
        <title>The Global Catalogue of Microorganisms (GCM) 10K type strain sequencing project: providing services to taxonomists for standard genome sequencing and annotation.</title>
        <authorList>
            <consortium name="The Broad Institute Genomics Platform"/>
            <consortium name="The Broad Institute Genome Sequencing Center for Infectious Disease"/>
            <person name="Wu L."/>
            <person name="Ma J."/>
        </authorList>
    </citation>
    <scope>NUCLEOTIDE SEQUENCE [LARGE SCALE GENOMIC DNA]</scope>
    <source>
        <strain evidence="6">JCM 18303</strain>
    </source>
</reference>
<dbReference type="Gene3D" id="1.10.10.10">
    <property type="entry name" value="Winged helix-like DNA-binding domain superfamily/Winged helix DNA-binding domain"/>
    <property type="match status" value="1"/>
</dbReference>
<keyword evidence="6" id="KW-1185">Reference proteome</keyword>
<dbReference type="Pfam" id="PF00392">
    <property type="entry name" value="GntR"/>
    <property type="match status" value="1"/>
</dbReference>
<feature type="domain" description="HTH gntR-type" evidence="4">
    <location>
        <begin position="7"/>
        <end position="74"/>
    </location>
</feature>
<evidence type="ECO:0000256" key="1">
    <source>
        <dbReference type="ARBA" id="ARBA00023015"/>
    </source>
</evidence>
<comment type="caution">
    <text evidence="5">The sequence shown here is derived from an EMBL/GenBank/DDBJ whole genome shotgun (WGS) entry which is preliminary data.</text>
</comment>
<keyword evidence="3" id="KW-0804">Transcription</keyword>
<sequence length="218" mass="23922">MGRGGDESVADVVADRIRDAIVSGQLAPGSGFSTRAVGEWLGVSFIPVREALRDLRAEGLIVHRVGRRPAVAPLDTDELFGVHRLRRLIEPELAAQAAELCQPADLSQAEELLAGLADPARSPDERHAAHHRFHAVLLRPASTPADRRVLRTAWRVTERCMRVGLSDADRDRLECELAEQHRALLEPFRAEDAAGVRAAMREHLRDSLRLALRGIAPG</sequence>
<dbReference type="SMART" id="SM00895">
    <property type="entry name" value="FCD"/>
    <property type="match status" value="1"/>
</dbReference>
<dbReference type="InterPro" id="IPR036390">
    <property type="entry name" value="WH_DNA-bd_sf"/>
</dbReference>
<evidence type="ECO:0000259" key="4">
    <source>
        <dbReference type="PROSITE" id="PS50949"/>
    </source>
</evidence>
<dbReference type="InterPro" id="IPR008920">
    <property type="entry name" value="TF_FadR/GntR_C"/>
</dbReference>
<dbReference type="Gene3D" id="1.20.120.530">
    <property type="entry name" value="GntR ligand-binding domain-like"/>
    <property type="match status" value="1"/>
</dbReference>
<dbReference type="InterPro" id="IPR036388">
    <property type="entry name" value="WH-like_DNA-bd_sf"/>
</dbReference>
<proteinExistence type="predicted"/>
<dbReference type="InterPro" id="IPR011711">
    <property type="entry name" value="GntR_C"/>
</dbReference>
<dbReference type="EMBL" id="BAABJP010000010">
    <property type="protein sequence ID" value="GAA5155764.1"/>
    <property type="molecule type" value="Genomic_DNA"/>
</dbReference>
<evidence type="ECO:0000256" key="3">
    <source>
        <dbReference type="ARBA" id="ARBA00023163"/>
    </source>
</evidence>
<accession>A0ABP9Q217</accession>
<dbReference type="PROSITE" id="PS50949">
    <property type="entry name" value="HTH_GNTR"/>
    <property type="match status" value="1"/>
</dbReference>
<dbReference type="Proteomes" id="UP001428817">
    <property type="component" value="Unassembled WGS sequence"/>
</dbReference>
<evidence type="ECO:0000313" key="6">
    <source>
        <dbReference type="Proteomes" id="UP001428817"/>
    </source>
</evidence>
<dbReference type="SUPFAM" id="SSF48008">
    <property type="entry name" value="GntR ligand-binding domain-like"/>
    <property type="match status" value="1"/>
</dbReference>
<dbReference type="Pfam" id="PF07729">
    <property type="entry name" value="FCD"/>
    <property type="match status" value="1"/>
</dbReference>
<gene>
    <name evidence="5" type="ORF">GCM10023321_29970</name>
</gene>
<dbReference type="RefSeq" id="WP_185064037.1">
    <property type="nucleotide sequence ID" value="NZ_BAABJP010000010.1"/>
</dbReference>
<keyword evidence="2" id="KW-0238">DNA-binding</keyword>
<dbReference type="SMART" id="SM00345">
    <property type="entry name" value="HTH_GNTR"/>
    <property type="match status" value="1"/>
</dbReference>
<protein>
    <submittedName>
        <fullName evidence="5">GntR family transcriptional regulator</fullName>
    </submittedName>
</protein>
<dbReference type="CDD" id="cd07377">
    <property type="entry name" value="WHTH_GntR"/>
    <property type="match status" value="1"/>
</dbReference>
<name>A0ABP9Q217_9PSEU</name>
<dbReference type="InterPro" id="IPR000524">
    <property type="entry name" value="Tscrpt_reg_HTH_GntR"/>
</dbReference>
<dbReference type="PANTHER" id="PTHR43537">
    <property type="entry name" value="TRANSCRIPTIONAL REGULATOR, GNTR FAMILY"/>
    <property type="match status" value="1"/>
</dbReference>